<sequence length="219" mass="23644">MSVDLAPVNVQPTRLAEIVFDRLSAAILDGTFAPGAAVRDNVIAAQLGVSRMPVREALQRLQRIGLIDMAASRYTRVADVTPETVRDTLEFAACQAETVIRNVLPTLDLRQARGMQSLVADVIADIDRGAPALASAHRVCSRLAEMSRNVYLRAYLSDIDLAIQHNLRHADDSTPVREHVRAHLVELAEAVGRGDARAAVKASTALHDLSGVERVTAAV</sequence>
<proteinExistence type="predicted"/>
<evidence type="ECO:0000256" key="1">
    <source>
        <dbReference type="ARBA" id="ARBA00023015"/>
    </source>
</evidence>
<dbReference type="InterPro" id="IPR036388">
    <property type="entry name" value="WH-like_DNA-bd_sf"/>
</dbReference>
<dbReference type="Gene3D" id="1.10.10.10">
    <property type="entry name" value="Winged helix-like DNA-binding domain superfamily/Winged helix DNA-binding domain"/>
    <property type="match status" value="1"/>
</dbReference>
<name>A0A939TWU2_9MICO</name>
<dbReference type="InterPro" id="IPR036390">
    <property type="entry name" value="WH_DNA-bd_sf"/>
</dbReference>
<protein>
    <submittedName>
        <fullName evidence="5">GntR family transcriptional regulator</fullName>
    </submittedName>
</protein>
<dbReference type="SUPFAM" id="SSF46785">
    <property type="entry name" value="Winged helix' DNA-binding domain"/>
    <property type="match status" value="1"/>
</dbReference>
<feature type="domain" description="HTH gntR-type" evidence="4">
    <location>
        <begin position="13"/>
        <end position="80"/>
    </location>
</feature>
<evidence type="ECO:0000256" key="3">
    <source>
        <dbReference type="ARBA" id="ARBA00023163"/>
    </source>
</evidence>
<dbReference type="InterPro" id="IPR000524">
    <property type="entry name" value="Tscrpt_reg_HTH_GntR"/>
</dbReference>
<dbReference type="RefSeq" id="WP_208501578.1">
    <property type="nucleotide sequence ID" value="NZ_JAGFOA010000002.1"/>
</dbReference>
<dbReference type="PANTHER" id="PTHR43537:SF52">
    <property type="entry name" value="FATTY ACID METABOLISM REGULATOR PROTEIN"/>
    <property type="match status" value="1"/>
</dbReference>
<keyword evidence="1" id="KW-0805">Transcription regulation</keyword>
<dbReference type="EMBL" id="JAGFOA010000002">
    <property type="protein sequence ID" value="MBO3663002.1"/>
    <property type="molecule type" value="Genomic_DNA"/>
</dbReference>
<evidence type="ECO:0000313" key="5">
    <source>
        <dbReference type="EMBL" id="MBO3663002.1"/>
    </source>
</evidence>
<keyword evidence="3" id="KW-0804">Transcription</keyword>
<accession>A0A939TWU2</accession>
<organism evidence="5 6">
    <name type="scientific">Microbacterium stercoris</name>
    <dbReference type="NCBI Taxonomy" id="2820289"/>
    <lineage>
        <taxon>Bacteria</taxon>
        <taxon>Bacillati</taxon>
        <taxon>Actinomycetota</taxon>
        <taxon>Actinomycetes</taxon>
        <taxon>Micrococcales</taxon>
        <taxon>Microbacteriaceae</taxon>
        <taxon>Microbacterium</taxon>
    </lineage>
</organism>
<keyword evidence="6" id="KW-1185">Reference proteome</keyword>
<dbReference type="SMART" id="SM00345">
    <property type="entry name" value="HTH_GNTR"/>
    <property type="match status" value="1"/>
</dbReference>
<evidence type="ECO:0000313" key="6">
    <source>
        <dbReference type="Proteomes" id="UP000680132"/>
    </source>
</evidence>
<dbReference type="AlphaFoldDB" id="A0A939TWU2"/>
<dbReference type="Proteomes" id="UP000680132">
    <property type="component" value="Unassembled WGS sequence"/>
</dbReference>
<dbReference type="GO" id="GO:0003700">
    <property type="term" value="F:DNA-binding transcription factor activity"/>
    <property type="evidence" value="ECO:0007669"/>
    <property type="project" value="InterPro"/>
</dbReference>
<evidence type="ECO:0000259" key="4">
    <source>
        <dbReference type="PROSITE" id="PS50949"/>
    </source>
</evidence>
<dbReference type="PROSITE" id="PS50949">
    <property type="entry name" value="HTH_GNTR"/>
    <property type="match status" value="1"/>
</dbReference>
<dbReference type="Pfam" id="PF00392">
    <property type="entry name" value="GntR"/>
    <property type="match status" value="1"/>
</dbReference>
<comment type="caution">
    <text evidence="5">The sequence shown here is derived from an EMBL/GenBank/DDBJ whole genome shotgun (WGS) entry which is preliminary data.</text>
</comment>
<reference evidence="5" key="1">
    <citation type="submission" date="2021-03" db="EMBL/GenBank/DDBJ databases">
        <title>Microbacterium sp. nov., a novel actinobacterium isolated from cow dung.</title>
        <authorList>
            <person name="Zhang L."/>
        </authorList>
    </citation>
    <scope>NUCLEOTIDE SEQUENCE</scope>
    <source>
        <strain evidence="5">NEAU-LLB</strain>
    </source>
</reference>
<dbReference type="PANTHER" id="PTHR43537">
    <property type="entry name" value="TRANSCRIPTIONAL REGULATOR, GNTR FAMILY"/>
    <property type="match status" value="1"/>
</dbReference>
<dbReference type="CDD" id="cd07377">
    <property type="entry name" value="WHTH_GntR"/>
    <property type="match status" value="1"/>
</dbReference>
<evidence type="ECO:0000256" key="2">
    <source>
        <dbReference type="ARBA" id="ARBA00023125"/>
    </source>
</evidence>
<dbReference type="GO" id="GO:0003677">
    <property type="term" value="F:DNA binding"/>
    <property type="evidence" value="ECO:0007669"/>
    <property type="project" value="UniProtKB-KW"/>
</dbReference>
<keyword evidence="2" id="KW-0238">DNA-binding</keyword>
<gene>
    <name evidence="5" type="ORF">J5V96_05695</name>
</gene>